<dbReference type="Pfam" id="PF03080">
    <property type="entry name" value="Neprosin"/>
    <property type="match status" value="2"/>
</dbReference>
<evidence type="ECO:0000313" key="4">
    <source>
        <dbReference type="Proteomes" id="UP000288805"/>
    </source>
</evidence>
<keyword evidence="1" id="KW-0732">Signal</keyword>
<dbReference type="AlphaFoldDB" id="A0A438ESI9"/>
<reference evidence="3 4" key="1">
    <citation type="journal article" date="2018" name="PLoS Genet.">
        <title>Population sequencing reveals clonal diversity and ancestral inbreeding in the grapevine cultivar Chardonnay.</title>
        <authorList>
            <person name="Roach M.J."/>
            <person name="Johnson D.L."/>
            <person name="Bohlmann J."/>
            <person name="van Vuuren H.J."/>
            <person name="Jones S.J."/>
            <person name="Pretorius I.S."/>
            <person name="Schmidt S.A."/>
            <person name="Borneman A.R."/>
        </authorList>
    </citation>
    <scope>NUCLEOTIDE SEQUENCE [LARGE SCALE GENOMIC DNA]</scope>
    <source>
        <strain evidence="4">cv. Chardonnay</strain>
        <tissue evidence="3">Leaf</tissue>
    </source>
</reference>
<comment type="caution">
    <text evidence="3">The sequence shown here is derived from an EMBL/GenBank/DDBJ whole genome shotgun (WGS) entry which is preliminary data.</text>
</comment>
<dbReference type="PANTHER" id="PTHR31589">
    <property type="entry name" value="PROTEIN, PUTATIVE (DUF239)-RELATED-RELATED"/>
    <property type="match status" value="1"/>
</dbReference>
<dbReference type="PANTHER" id="PTHR31589:SF223">
    <property type="entry name" value="PROTEIN, PUTATIVE (DUF239)-RELATED"/>
    <property type="match status" value="1"/>
</dbReference>
<feature type="signal peptide" evidence="1">
    <location>
        <begin position="1"/>
        <end position="21"/>
    </location>
</feature>
<gene>
    <name evidence="3" type="ORF">CK203_073292</name>
</gene>
<organism evidence="3 4">
    <name type="scientific">Vitis vinifera</name>
    <name type="common">Grape</name>
    <dbReference type="NCBI Taxonomy" id="29760"/>
    <lineage>
        <taxon>Eukaryota</taxon>
        <taxon>Viridiplantae</taxon>
        <taxon>Streptophyta</taxon>
        <taxon>Embryophyta</taxon>
        <taxon>Tracheophyta</taxon>
        <taxon>Spermatophyta</taxon>
        <taxon>Magnoliopsida</taxon>
        <taxon>eudicotyledons</taxon>
        <taxon>Gunneridae</taxon>
        <taxon>Pentapetalae</taxon>
        <taxon>rosids</taxon>
        <taxon>Vitales</taxon>
        <taxon>Vitaceae</taxon>
        <taxon>Viteae</taxon>
        <taxon>Vitis</taxon>
    </lineage>
</organism>
<evidence type="ECO:0000256" key="1">
    <source>
        <dbReference type="SAM" id="SignalP"/>
    </source>
</evidence>
<dbReference type="Gene3D" id="3.90.1320.10">
    <property type="entry name" value="Outer-capsid protein sigma 3, large lobe"/>
    <property type="match status" value="1"/>
</dbReference>
<dbReference type="PROSITE" id="PS52045">
    <property type="entry name" value="NEPROSIN_PEP_CD"/>
    <property type="match status" value="1"/>
</dbReference>
<feature type="chain" id="PRO_5019144533" description="Neprosin PEP catalytic domain-containing protein" evidence="1">
    <location>
        <begin position="22"/>
        <end position="433"/>
    </location>
</feature>
<dbReference type="Proteomes" id="UP000288805">
    <property type="component" value="Unassembled WGS sequence"/>
</dbReference>
<name>A0A438ESI9_VITVI</name>
<dbReference type="Pfam" id="PF14365">
    <property type="entry name" value="Neprosin_AP"/>
    <property type="match status" value="1"/>
</dbReference>
<proteinExistence type="predicted"/>
<protein>
    <recommendedName>
        <fullName evidence="2">Neprosin PEP catalytic domain-containing protein</fullName>
    </recommendedName>
</protein>
<feature type="domain" description="Neprosin PEP catalytic" evidence="2">
    <location>
        <begin position="143"/>
        <end position="431"/>
    </location>
</feature>
<dbReference type="EMBL" id="QGNW01001194">
    <property type="protein sequence ID" value="RVW50719.1"/>
    <property type="molecule type" value="Genomic_DNA"/>
</dbReference>
<sequence>MSLKVTILVASALILIGQSTGEGAKAFRDEDLELERQLKLLNKPPVKSIQTQDGSTVDCIDINKQLAFDHPLLQNHTIQMEPSSLPKGMKPASDLPIEPVKFETVQCPHGTVPVRRTRKKDLIAAKTLSTSYGAPSNEGGYHPNIFCYQFSTVKTFRDRPTNFYGARSFIEIWKPNVSADQFSSSEMWIRNAESDRLNSIQLGIFVIPSLYSDDKPRLTSSWTADGHQKTGCFNLLCPGFVQITRQYYMGMPFTRISTYGGSIYYVNSLVFKVRSNLLVNLFLCFAFSFQYFYSKLYLVSQWKDPASGNWWFIVRNSEGVVNFGYWPGSLFNNLADHATELEFGGQVYSPPNQPSPQMGSGHFYPKNAFKTASVSNIAFVDGSNVLTEPENISMVLTPNKPNCYYANYCEFWDDVFRYNTMFGGPGGPNCIEY</sequence>
<dbReference type="InterPro" id="IPR053168">
    <property type="entry name" value="Glutamic_endopeptidase"/>
</dbReference>
<accession>A0A438ESI9</accession>
<dbReference type="InterPro" id="IPR025521">
    <property type="entry name" value="Neprosin_propep"/>
</dbReference>
<dbReference type="InterPro" id="IPR004314">
    <property type="entry name" value="Neprosin"/>
</dbReference>
<evidence type="ECO:0000259" key="2">
    <source>
        <dbReference type="PROSITE" id="PS52045"/>
    </source>
</evidence>
<evidence type="ECO:0000313" key="3">
    <source>
        <dbReference type="EMBL" id="RVW50719.1"/>
    </source>
</evidence>